<dbReference type="GO" id="GO:0003723">
    <property type="term" value="F:RNA binding"/>
    <property type="evidence" value="ECO:0007669"/>
    <property type="project" value="InterPro"/>
</dbReference>
<dbReference type="InterPro" id="IPR046960">
    <property type="entry name" value="PPR_At4g14850-like_plant"/>
</dbReference>
<keyword evidence="4" id="KW-1185">Reference proteome</keyword>
<dbReference type="PANTHER" id="PTHR47926:SF359">
    <property type="entry name" value="PENTACOTRIPEPTIDE-REPEAT REGION OF PRORP DOMAIN-CONTAINING PROTEIN"/>
    <property type="match status" value="1"/>
</dbReference>
<dbReference type="EMBL" id="OU466863">
    <property type="protein sequence ID" value="CAH2078432.1"/>
    <property type="molecule type" value="Genomic_DNA"/>
</dbReference>
<dbReference type="InterPro" id="IPR011990">
    <property type="entry name" value="TPR-like_helical_dom_sf"/>
</dbReference>
<dbReference type="GO" id="GO:0009451">
    <property type="term" value="P:RNA modification"/>
    <property type="evidence" value="ECO:0007669"/>
    <property type="project" value="InterPro"/>
</dbReference>
<proteinExistence type="predicted"/>
<dbReference type="PANTHER" id="PTHR47926">
    <property type="entry name" value="PENTATRICOPEPTIDE REPEAT-CONTAINING PROTEIN"/>
    <property type="match status" value="1"/>
</dbReference>
<evidence type="ECO:0000256" key="2">
    <source>
        <dbReference type="PROSITE-ProRule" id="PRU00708"/>
    </source>
</evidence>
<dbReference type="Proteomes" id="UP000836841">
    <property type="component" value="Chromosome 7"/>
</dbReference>
<evidence type="ECO:0008006" key="5">
    <source>
        <dbReference type="Google" id="ProtNLM"/>
    </source>
</evidence>
<evidence type="ECO:0000313" key="4">
    <source>
        <dbReference type="Proteomes" id="UP000836841"/>
    </source>
</evidence>
<evidence type="ECO:0000313" key="3">
    <source>
        <dbReference type="EMBL" id="CAH2078432.1"/>
    </source>
</evidence>
<dbReference type="Pfam" id="PF01535">
    <property type="entry name" value="PPR"/>
    <property type="match status" value="2"/>
</dbReference>
<accession>A0AAU9T7L2</accession>
<dbReference type="Gene3D" id="1.25.40.10">
    <property type="entry name" value="Tetratricopeptide repeat domain"/>
    <property type="match status" value="4"/>
</dbReference>
<dbReference type="FunFam" id="1.25.40.10:FF:000688">
    <property type="entry name" value="Pentatricopeptide repeat-containing protein"/>
    <property type="match status" value="1"/>
</dbReference>
<evidence type="ECO:0000256" key="1">
    <source>
        <dbReference type="ARBA" id="ARBA00022737"/>
    </source>
</evidence>
<gene>
    <name evidence="3" type="ORF">TAV2_LOCUS23852</name>
</gene>
<feature type="repeat" description="PPR" evidence="2">
    <location>
        <begin position="252"/>
        <end position="286"/>
    </location>
</feature>
<dbReference type="NCBIfam" id="TIGR00756">
    <property type="entry name" value="PPR"/>
    <property type="match status" value="3"/>
</dbReference>
<name>A0AAU9T7L2_THLAR</name>
<dbReference type="FunFam" id="1.25.40.10:FF:000782">
    <property type="entry name" value="Pentatricopeptide repeat-containing protein"/>
    <property type="match status" value="1"/>
</dbReference>
<sequence length="453" mass="50306">MVSQGFLPSRFTLASVLSACSKLLDGVTGMRCHGTAVKTGLDKNIFVGNALLSMYAKCGLMVDHGVRVFESLSGPNEVSFTAVINGLAREDKVLEAVHMFRSMREKGVKVDSVCLSNILSISAPREECDSSNETYCNVMGKQIHSLALRLGLEGDLHLNNSLLEVYAKSKDMNGAELVFGEMPEVNVVSWNIMIAGFGQEYRSDKSVEYLKRMRESGFEPNEVTCISVIGACFRSGDFETGQGIFSCMPHRSVVAWNALLSGYSKYEHYEEAINHFRQMQFENLKPDRTTLSVILSSCAKLRLLEGGKQVHGVAIRTNMSKNSHVVSGLIAVYSECEKMEISECIFDDCIAELDIACWNSMIAGSCSRLCSLLHGRQFHGQVVKSGYVSDSFVETALTDMYCKCGEIDSAREIFDTVLIKNTVLWNEMIHGVRKTPGRSWITESNNWTRDCRK</sequence>
<protein>
    <recommendedName>
        <fullName evidence="5">Pentatricopeptide repeat-containing protein</fullName>
    </recommendedName>
</protein>
<feature type="repeat" description="PPR" evidence="2">
    <location>
        <begin position="76"/>
        <end position="110"/>
    </location>
</feature>
<feature type="repeat" description="PPR" evidence="2">
    <location>
        <begin position="186"/>
        <end position="220"/>
    </location>
</feature>
<dbReference type="PROSITE" id="PS51375">
    <property type="entry name" value="PPR"/>
    <property type="match status" value="3"/>
</dbReference>
<reference evidence="3 4" key="1">
    <citation type="submission" date="2022-03" db="EMBL/GenBank/DDBJ databases">
        <authorList>
            <person name="Nunn A."/>
            <person name="Chopra R."/>
            <person name="Nunn A."/>
            <person name="Contreras Garrido A."/>
        </authorList>
    </citation>
    <scope>NUCLEOTIDE SEQUENCE [LARGE SCALE GENOMIC DNA]</scope>
</reference>
<organism evidence="3 4">
    <name type="scientific">Thlaspi arvense</name>
    <name type="common">Field penny-cress</name>
    <dbReference type="NCBI Taxonomy" id="13288"/>
    <lineage>
        <taxon>Eukaryota</taxon>
        <taxon>Viridiplantae</taxon>
        <taxon>Streptophyta</taxon>
        <taxon>Embryophyta</taxon>
        <taxon>Tracheophyta</taxon>
        <taxon>Spermatophyta</taxon>
        <taxon>Magnoliopsida</taxon>
        <taxon>eudicotyledons</taxon>
        <taxon>Gunneridae</taxon>
        <taxon>Pentapetalae</taxon>
        <taxon>rosids</taxon>
        <taxon>malvids</taxon>
        <taxon>Brassicales</taxon>
        <taxon>Brassicaceae</taxon>
        <taxon>Thlaspideae</taxon>
        <taxon>Thlaspi</taxon>
    </lineage>
</organism>
<dbReference type="Pfam" id="PF13041">
    <property type="entry name" value="PPR_2"/>
    <property type="match status" value="3"/>
</dbReference>
<dbReference type="InterPro" id="IPR002885">
    <property type="entry name" value="PPR_rpt"/>
</dbReference>
<keyword evidence="1" id="KW-0677">Repeat</keyword>
<dbReference type="AlphaFoldDB" id="A0AAU9T7L2"/>